<dbReference type="InterPro" id="IPR001296">
    <property type="entry name" value="Glyco_trans_1"/>
</dbReference>
<feature type="domain" description="Glycosyl transferase family 1" evidence="1">
    <location>
        <begin position="202"/>
        <end position="349"/>
    </location>
</feature>
<sequence length="372" mass="43125">MKIALVHDQLQEFGGAERVLVALKKIFPAADVFTSFYNPVTLGVNNRHFKNWKIDTSWADKLPLMKKLHSPLRFIIPWVWESFDFTDYDLVISSSGSYMSKGIITRPEALHICYLHHQPRYLYFYQTAIEWQKYLPVKIYGHLINHGLRQWDYISSQRVDYFIANSEETKRRIRKFYRRDSSVIYPPVNIPKKIATDYRQPNAEYFLTVSRLARAKQIGILIQAANQMKFDLKIVGSGRDQSYLKSLAGPTVEFLGNLPDEKLPALFQNAKAFLFSAIDEEFGIAAVEAMGYGLPVITYASGGLKETVRHGLNGFLFDELNPSSLITQIKKLEGLTKNKYLQMRKMARNESEKYSFEKFKQQLLKFISKFRN</sequence>
<evidence type="ECO:0008006" key="5">
    <source>
        <dbReference type="Google" id="ProtNLM"/>
    </source>
</evidence>
<evidence type="ECO:0000259" key="1">
    <source>
        <dbReference type="Pfam" id="PF00534"/>
    </source>
</evidence>
<dbReference type="InterPro" id="IPR028098">
    <property type="entry name" value="Glyco_trans_4-like_N"/>
</dbReference>
<protein>
    <recommendedName>
        <fullName evidence="5">Glycosyl transferase family 1 domain-containing protein</fullName>
    </recommendedName>
</protein>
<dbReference type="Pfam" id="PF13439">
    <property type="entry name" value="Glyco_transf_4"/>
    <property type="match status" value="1"/>
</dbReference>
<evidence type="ECO:0000313" key="4">
    <source>
        <dbReference type="Proteomes" id="UP000177208"/>
    </source>
</evidence>
<reference evidence="3 4" key="1">
    <citation type="journal article" date="2016" name="Nat. Commun.">
        <title>Thousands of microbial genomes shed light on interconnected biogeochemical processes in an aquifer system.</title>
        <authorList>
            <person name="Anantharaman K."/>
            <person name="Brown C.T."/>
            <person name="Hug L.A."/>
            <person name="Sharon I."/>
            <person name="Castelle C.J."/>
            <person name="Probst A.J."/>
            <person name="Thomas B.C."/>
            <person name="Singh A."/>
            <person name="Wilkins M.J."/>
            <person name="Karaoz U."/>
            <person name="Brodie E.L."/>
            <person name="Williams K.H."/>
            <person name="Hubbard S.S."/>
            <person name="Banfield J.F."/>
        </authorList>
    </citation>
    <scope>NUCLEOTIDE SEQUENCE [LARGE SCALE GENOMIC DNA]</scope>
</reference>
<dbReference type="PANTHER" id="PTHR45947:SF3">
    <property type="entry name" value="SULFOQUINOVOSYL TRANSFERASE SQD2"/>
    <property type="match status" value="1"/>
</dbReference>
<dbReference type="AlphaFoldDB" id="A0A1F7G9C2"/>
<gene>
    <name evidence="3" type="ORF">A2774_04400</name>
</gene>
<dbReference type="GO" id="GO:0016757">
    <property type="term" value="F:glycosyltransferase activity"/>
    <property type="evidence" value="ECO:0007669"/>
    <property type="project" value="InterPro"/>
</dbReference>
<dbReference type="PANTHER" id="PTHR45947">
    <property type="entry name" value="SULFOQUINOVOSYL TRANSFERASE SQD2"/>
    <property type="match status" value="1"/>
</dbReference>
<dbReference type="Gene3D" id="3.40.50.2000">
    <property type="entry name" value="Glycogen Phosphorylase B"/>
    <property type="match status" value="2"/>
</dbReference>
<dbReference type="InterPro" id="IPR050194">
    <property type="entry name" value="Glycosyltransferase_grp1"/>
</dbReference>
<name>A0A1F7G9C2_9BACT</name>
<proteinExistence type="predicted"/>
<accession>A0A1F7G9C2</accession>
<dbReference type="Pfam" id="PF00534">
    <property type="entry name" value="Glycos_transf_1"/>
    <property type="match status" value="1"/>
</dbReference>
<dbReference type="SUPFAM" id="SSF53756">
    <property type="entry name" value="UDP-Glycosyltransferase/glycogen phosphorylase"/>
    <property type="match status" value="1"/>
</dbReference>
<evidence type="ECO:0000313" key="3">
    <source>
        <dbReference type="EMBL" id="OGK15507.1"/>
    </source>
</evidence>
<evidence type="ECO:0000259" key="2">
    <source>
        <dbReference type="Pfam" id="PF13439"/>
    </source>
</evidence>
<dbReference type="EMBL" id="MFZG01000036">
    <property type="protein sequence ID" value="OGK15507.1"/>
    <property type="molecule type" value="Genomic_DNA"/>
</dbReference>
<feature type="domain" description="Glycosyltransferase subfamily 4-like N-terminal" evidence="2">
    <location>
        <begin position="13"/>
        <end position="189"/>
    </location>
</feature>
<dbReference type="Proteomes" id="UP000177208">
    <property type="component" value="Unassembled WGS sequence"/>
</dbReference>
<comment type="caution">
    <text evidence="3">The sequence shown here is derived from an EMBL/GenBank/DDBJ whole genome shotgun (WGS) entry which is preliminary data.</text>
</comment>
<organism evidence="3 4">
    <name type="scientific">Candidatus Roizmanbacteria bacterium RIFCSPHIGHO2_01_FULL_39_12c</name>
    <dbReference type="NCBI Taxonomy" id="1802031"/>
    <lineage>
        <taxon>Bacteria</taxon>
        <taxon>Candidatus Roizmaniibacteriota</taxon>
    </lineage>
</organism>